<sequence length="70" mass="8054">MHFGRPSSHEERRDNRQISLLRPCSSSSCSSPIEKANRFARLRLRLLLSRQCAQHLGASRRDFDLDKTTG</sequence>
<gene>
    <name evidence="1" type="ORF">SSLN_LOCUS10388</name>
</gene>
<name>A0A183T1P0_SCHSO</name>
<organism evidence="3">
    <name type="scientific">Schistocephalus solidus</name>
    <name type="common">Tapeworm</name>
    <dbReference type="NCBI Taxonomy" id="70667"/>
    <lineage>
        <taxon>Eukaryota</taxon>
        <taxon>Metazoa</taxon>
        <taxon>Spiralia</taxon>
        <taxon>Lophotrochozoa</taxon>
        <taxon>Platyhelminthes</taxon>
        <taxon>Cestoda</taxon>
        <taxon>Eucestoda</taxon>
        <taxon>Diphyllobothriidea</taxon>
        <taxon>Diphyllobothriidae</taxon>
        <taxon>Schistocephalus</taxon>
    </lineage>
</organism>
<proteinExistence type="predicted"/>
<evidence type="ECO:0000313" key="3">
    <source>
        <dbReference type="WBParaSite" id="SSLN_0001079301-mRNA-1"/>
    </source>
</evidence>
<reference evidence="1 2" key="2">
    <citation type="submission" date="2018-11" db="EMBL/GenBank/DDBJ databases">
        <authorList>
            <consortium name="Pathogen Informatics"/>
        </authorList>
    </citation>
    <scope>NUCLEOTIDE SEQUENCE [LARGE SCALE GENOMIC DNA]</scope>
    <source>
        <strain evidence="1 2">NST_G2</strain>
    </source>
</reference>
<keyword evidence="2" id="KW-1185">Reference proteome</keyword>
<accession>A0A183T1P0</accession>
<evidence type="ECO:0000313" key="2">
    <source>
        <dbReference type="Proteomes" id="UP000275846"/>
    </source>
</evidence>
<protein>
    <submittedName>
        <fullName evidence="1 3">Uncharacterized protein</fullName>
    </submittedName>
</protein>
<dbReference type="Proteomes" id="UP000275846">
    <property type="component" value="Unassembled WGS sequence"/>
</dbReference>
<dbReference type="EMBL" id="UYSU01035837">
    <property type="protein sequence ID" value="VDL96773.1"/>
    <property type="molecule type" value="Genomic_DNA"/>
</dbReference>
<evidence type="ECO:0000313" key="1">
    <source>
        <dbReference type="EMBL" id="VDL96773.1"/>
    </source>
</evidence>
<dbReference type="WBParaSite" id="SSLN_0001079301-mRNA-1">
    <property type="protein sequence ID" value="SSLN_0001079301-mRNA-1"/>
    <property type="gene ID" value="SSLN_0001079301"/>
</dbReference>
<dbReference type="AlphaFoldDB" id="A0A183T1P0"/>
<reference evidence="3" key="1">
    <citation type="submission" date="2016-06" db="UniProtKB">
        <authorList>
            <consortium name="WormBaseParasite"/>
        </authorList>
    </citation>
    <scope>IDENTIFICATION</scope>
</reference>